<reference evidence="1 2" key="1">
    <citation type="submission" date="2020-04" db="EMBL/GenBank/DDBJ databases">
        <title>MicrobeNet Type strains.</title>
        <authorList>
            <person name="Nicholson A.C."/>
        </authorList>
    </citation>
    <scope>NUCLEOTIDE SEQUENCE [LARGE SCALE GENOMIC DNA]</scope>
    <source>
        <strain evidence="1 2">DSM 44956</strain>
    </source>
</reference>
<dbReference type="EMBL" id="JAAXOS010000012">
    <property type="protein sequence ID" value="NKY29352.1"/>
    <property type="molecule type" value="Genomic_DNA"/>
</dbReference>
<organism evidence="1 2">
    <name type="scientific">Nocardia gamkensis</name>
    <dbReference type="NCBI Taxonomy" id="352869"/>
    <lineage>
        <taxon>Bacteria</taxon>
        <taxon>Bacillati</taxon>
        <taxon>Actinomycetota</taxon>
        <taxon>Actinomycetes</taxon>
        <taxon>Mycobacteriales</taxon>
        <taxon>Nocardiaceae</taxon>
        <taxon>Nocardia</taxon>
    </lineage>
</organism>
<evidence type="ECO:0000313" key="1">
    <source>
        <dbReference type="EMBL" id="NKY29352.1"/>
    </source>
</evidence>
<gene>
    <name evidence="1" type="ORF">HGB38_24480</name>
</gene>
<sequence>MTELPEIRLDTAKRAKKAARSSDHVAARPVGAAEFGGVVTDALVAVAGYGRGAAGER</sequence>
<name>A0A7X6L7V7_9NOCA</name>
<dbReference type="Proteomes" id="UP000540698">
    <property type="component" value="Unassembled WGS sequence"/>
</dbReference>
<proteinExistence type="predicted"/>
<protein>
    <submittedName>
        <fullName evidence="1">Uncharacterized protein</fullName>
    </submittedName>
</protein>
<accession>A0A7X6L7V7</accession>
<keyword evidence="2" id="KW-1185">Reference proteome</keyword>
<comment type="caution">
    <text evidence="1">The sequence shown here is derived from an EMBL/GenBank/DDBJ whole genome shotgun (WGS) entry which is preliminary data.</text>
</comment>
<evidence type="ECO:0000313" key="2">
    <source>
        <dbReference type="Proteomes" id="UP000540698"/>
    </source>
</evidence>
<dbReference type="RefSeq" id="WP_157114052.1">
    <property type="nucleotide sequence ID" value="NZ_JAAXOS010000012.1"/>
</dbReference>
<dbReference type="AlphaFoldDB" id="A0A7X6L7V7"/>